<evidence type="ECO:0000256" key="1">
    <source>
        <dbReference type="SAM" id="Phobius"/>
    </source>
</evidence>
<organism evidence="2">
    <name type="scientific">Anguilla anguilla</name>
    <name type="common">European freshwater eel</name>
    <name type="synonym">Muraena anguilla</name>
    <dbReference type="NCBI Taxonomy" id="7936"/>
    <lineage>
        <taxon>Eukaryota</taxon>
        <taxon>Metazoa</taxon>
        <taxon>Chordata</taxon>
        <taxon>Craniata</taxon>
        <taxon>Vertebrata</taxon>
        <taxon>Euteleostomi</taxon>
        <taxon>Actinopterygii</taxon>
        <taxon>Neopterygii</taxon>
        <taxon>Teleostei</taxon>
        <taxon>Anguilliformes</taxon>
        <taxon>Anguillidae</taxon>
        <taxon>Anguilla</taxon>
    </lineage>
</organism>
<dbReference type="AlphaFoldDB" id="A0A0E9RRS2"/>
<proteinExistence type="predicted"/>
<dbReference type="EMBL" id="GBXM01077045">
    <property type="protein sequence ID" value="JAH31532.1"/>
    <property type="molecule type" value="Transcribed_RNA"/>
</dbReference>
<keyword evidence="1" id="KW-0472">Membrane</keyword>
<protein>
    <submittedName>
        <fullName evidence="2">Uncharacterized protein</fullName>
    </submittedName>
</protein>
<keyword evidence="1" id="KW-1133">Transmembrane helix</keyword>
<keyword evidence="1" id="KW-0812">Transmembrane</keyword>
<reference evidence="2" key="1">
    <citation type="submission" date="2014-11" db="EMBL/GenBank/DDBJ databases">
        <authorList>
            <person name="Amaro Gonzalez C."/>
        </authorList>
    </citation>
    <scope>NUCLEOTIDE SEQUENCE</scope>
</reference>
<feature type="transmembrane region" description="Helical" evidence="1">
    <location>
        <begin position="12"/>
        <end position="31"/>
    </location>
</feature>
<name>A0A0E9RRS2_ANGAN</name>
<sequence>MKDPTPSDFHIGVCFFFFWYRLPLSIVLYASPLERIL</sequence>
<reference evidence="2" key="2">
    <citation type="journal article" date="2015" name="Fish Shellfish Immunol.">
        <title>Early steps in the European eel (Anguilla anguilla)-Vibrio vulnificus interaction in the gills: Role of the RtxA13 toxin.</title>
        <authorList>
            <person name="Callol A."/>
            <person name="Pajuelo D."/>
            <person name="Ebbesson L."/>
            <person name="Teles M."/>
            <person name="MacKenzie S."/>
            <person name="Amaro C."/>
        </authorList>
    </citation>
    <scope>NUCLEOTIDE SEQUENCE</scope>
</reference>
<evidence type="ECO:0000313" key="2">
    <source>
        <dbReference type="EMBL" id="JAH31532.1"/>
    </source>
</evidence>
<accession>A0A0E9RRS2</accession>